<dbReference type="InterPro" id="IPR025110">
    <property type="entry name" value="AMP-bd_C"/>
</dbReference>
<feature type="domain" description="AMP-dependent synthetase/ligase" evidence="1">
    <location>
        <begin position="21"/>
        <end position="377"/>
    </location>
</feature>
<dbReference type="PANTHER" id="PTHR43767:SF7">
    <property type="entry name" value="MEDIUM_LONG-CHAIN-FATTY-ACID--COA LIGASE FADD8"/>
    <property type="match status" value="1"/>
</dbReference>
<gene>
    <name evidence="3" type="ORF">FV139_10535</name>
</gene>
<dbReference type="PANTHER" id="PTHR43767">
    <property type="entry name" value="LONG-CHAIN-FATTY-ACID--COA LIGASE"/>
    <property type="match status" value="1"/>
</dbReference>
<accession>A0A5C9A2P0</accession>
<dbReference type="GO" id="GO:0016877">
    <property type="term" value="F:ligase activity, forming carbon-sulfur bonds"/>
    <property type="evidence" value="ECO:0007669"/>
    <property type="project" value="UniProtKB-ARBA"/>
</dbReference>
<keyword evidence="4" id="KW-1185">Reference proteome</keyword>
<evidence type="ECO:0000259" key="1">
    <source>
        <dbReference type="Pfam" id="PF00501"/>
    </source>
</evidence>
<dbReference type="Gene3D" id="3.40.50.12780">
    <property type="entry name" value="N-terminal domain of ligase-like"/>
    <property type="match status" value="1"/>
</dbReference>
<dbReference type="InterPro" id="IPR045851">
    <property type="entry name" value="AMP-bd_C_sf"/>
</dbReference>
<dbReference type="SUPFAM" id="SSF56801">
    <property type="entry name" value="Acetyl-CoA synthetase-like"/>
    <property type="match status" value="1"/>
</dbReference>
<comment type="caution">
    <text evidence="3">The sequence shown here is derived from an EMBL/GenBank/DDBJ whole genome shotgun (WGS) entry which is preliminary data.</text>
</comment>
<dbReference type="InterPro" id="IPR050237">
    <property type="entry name" value="ATP-dep_AMP-bd_enzyme"/>
</dbReference>
<dbReference type="RefSeq" id="WP_148068382.1">
    <property type="nucleotide sequence ID" value="NZ_VRZA01000003.1"/>
</dbReference>
<dbReference type="Pfam" id="PF00501">
    <property type="entry name" value="AMP-binding"/>
    <property type="match status" value="1"/>
</dbReference>
<name>A0A5C9A2P0_9GAMM</name>
<dbReference type="Gene3D" id="3.30.300.30">
    <property type="match status" value="1"/>
</dbReference>
<proteinExistence type="predicted"/>
<reference evidence="3 4" key="1">
    <citation type="submission" date="2019-08" db="EMBL/GenBank/DDBJ databases">
        <title>Parahaliea maris sp. nov., isolated from the surface seawater.</title>
        <authorList>
            <person name="Liu Y."/>
        </authorList>
    </citation>
    <scope>NUCLEOTIDE SEQUENCE [LARGE SCALE GENOMIC DNA]</scope>
    <source>
        <strain evidence="3 4">HSLHS9</strain>
    </source>
</reference>
<dbReference type="Pfam" id="PF13193">
    <property type="entry name" value="AMP-binding_C"/>
    <property type="match status" value="1"/>
</dbReference>
<dbReference type="Proteomes" id="UP000321039">
    <property type="component" value="Unassembled WGS sequence"/>
</dbReference>
<dbReference type="InterPro" id="IPR042099">
    <property type="entry name" value="ANL_N_sf"/>
</dbReference>
<evidence type="ECO:0000259" key="2">
    <source>
        <dbReference type="Pfam" id="PF13193"/>
    </source>
</evidence>
<dbReference type="PROSITE" id="PS00455">
    <property type="entry name" value="AMP_BINDING"/>
    <property type="match status" value="1"/>
</dbReference>
<evidence type="ECO:0000313" key="4">
    <source>
        <dbReference type="Proteomes" id="UP000321039"/>
    </source>
</evidence>
<protein>
    <submittedName>
        <fullName evidence="3">AMP-binding protein</fullName>
    </submittedName>
</protein>
<sequence>MSTDALYHPPLMPHLLVEGLNRYNDEPCLYLGDKVASYREVREQTSQLVQALKASGLGQGSRVAVISSNRPEVLSNIAAMQLTGCIGTPLHPLGSLEDHAYVLQAAEIDALVFDPGAFGPVAAALKERIPALKLLSFGPSDIGDDYLALAETFAPQPLVAPEVDPEDTASINFTGGTTGKPKGVTSAYRTTAYMTQIQLAEWEFPQELRMLIATPLSHAAAAFFIPVLQKGGAFYVMQGFSPDGFFDMVEQHRITATMLVPVMLYFLLDSPRSATADMSSMETIFYGASPMSPARLQEGLEKWGQVFYQFFGQSEAPMVIANMRKGDHDLARPERLASCGRPSPWIHFALLDSDGQPVAPGEPGEICVRGPLLMKGYKDMPEQTAEAFAGGWLHTGDVGRLDEDGFLYIVDRTKDMIVTGGFNVYPREVEDSLSNHPAVAQVVVIGVPDERWGEAVKAVVVLKPDSAASDSLAEELIQHVKAAKGSVQAPKSVNFVAGIPLTPVGKPDKKAVRASYWQDSERSIG</sequence>
<organism evidence="3 4">
    <name type="scientific">Parahaliea maris</name>
    <dbReference type="NCBI Taxonomy" id="2716870"/>
    <lineage>
        <taxon>Bacteria</taxon>
        <taxon>Pseudomonadati</taxon>
        <taxon>Pseudomonadota</taxon>
        <taxon>Gammaproteobacteria</taxon>
        <taxon>Cellvibrionales</taxon>
        <taxon>Halieaceae</taxon>
        <taxon>Parahaliea</taxon>
    </lineage>
</organism>
<dbReference type="EMBL" id="VRZA01000003">
    <property type="protein sequence ID" value="TXS94040.1"/>
    <property type="molecule type" value="Genomic_DNA"/>
</dbReference>
<dbReference type="InterPro" id="IPR000873">
    <property type="entry name" value="AMP-dep_synth/lig_dom"/>
</dbReference>
<feature type="domain" description="AMP-binding enzyme C-terminal" evidence="2">
    <location>
        <begin position="428"/>
        <end position="506"/>
    </location>
</feature>
<dbReference type="InterPro" id="IPR020845">
    <property type="entry name" value="AMP-binding_CS"/>
</dbReference>
<evidence type="ECO:0000313" key="3">
    <source>
        <dbReference type="EMBL" id="TXS94040.1"/>
    </source>
</evidence>
<dbReference type="AlphaFoldDB" id="A0A5C9A2P0"/>